<keyword evidence="2" id="KW-1185">Reference proteome</keyword>
<evidence type="ECO:0000313" key="2">
    <source>
        <dbReference type="Proteomes" id="UP000217343"/>
    </source>
</evidence>
<dbReference type="EMBL" id="CP022203">
    <property type="protein sequence ID" value="ATB48405.1"/>
    <property type="molecule type" value="Genomic_DNA"/>
</dbReference>
<dbReference type="KEGG" id="mmas:MYMAC_004032"/>
<name>A0A250JX32_9BACT</name>
<proteinExistence type="predicted"/>
<dbReference type="OrthoDB" id="5504240at2"/>
<protein>
    <submittedName>
        <fullName evidence="1">Uncharacterized protein</fullName>
    </submittedName>
</protein>
<organism evidence="1 2">
    <name type="scientific">Corallococcus macrosporus DSM 14697</name>
    <dbReference type="NCBI Taxonomy" id="1189310"/>
    <lineage>
        <taxon>Bacteria</taxon>
        <taxon>Pseudomonadati</taxon>
        <taxon>Myxococcota</taxon>
        <taxon>Myxococcia</taxon>
        <taxon>Myxococcales</taxon>
        <taxon>Cystobacterineae</taxon>
        <taxon>Myxococcaceae</taxon>
        <taxon>Corallococcus</taxon>
    </lineage>
</organism>
<dbReference type="AlphaFoldDB" id="A0A250JX32"/>
<sequence>MSVELPQGLAQAFSVAAGELGMCCAAWLYVKDVARFAGDAGVSSLRDALGRSFPVLDTVAEKWLAGSREPHTDPGAVLGALDGTRQLVVVGLETEFLDALIPKLEGIRLALLRSSPFEVDWERVLSNYAGRVELVELERFQAWAGPRSTLLTFAYGVHGAGTHVMPAWLRVTGDDVRTQFRSLIAWDVLRAPMFVYPRWLVEVDSATFTELV</sequence>
<evidence type="ECO:0000313" key="1">
    <source>
        <dbReference type="EMBL" id="ATB48405.1"/>
    </source>
</evidence>
<dbReference type="RefSeq" id="WP_013940724.1">
    <property type="nucleotide sequence ID" value="NZ_CP022203.1"/>
</dbReference>
<reference evidence="1 2" key="1">
    <citation type="submission" date="2017-06" db="EMBL/GenBank/DDBJ databases">
        <title>Sequencing and comparative analysis of myxobacterial genomes.</title>
        <authorList>
            <person name="Rupp O."/>
            <person name="Goesmann A."/>
            <person name="Sogaard-Andersen L."/>
        </authorList>
    </citation>
    <scope>NUCLEOTIDE SEQUENCE [LARGE SCALE GENOMIC DNA]</scope>
    <source>
        <strain evidence="1 2">DSM 14697</strain>
    </source>
</reference>
<dbReference type="Proteomes" id="UP000217343">
    <property type="component" value="Chromosome"/>
</dbReference>
<gene>
    <name evidence="1" type="ORF">MYMAC_004032</name>
</gene>
<accession>A0A250JX32</accession>